<feature type="compositionally biased region" description="Basic and acidic residues" evidence="2">
    <location>
        <begin position="85"/>
        <end position="96"/>
    </location>
</feature>
<dbReference type="EMBL" id="JABAFX010000021">
    <property type="protein sequence ID" value="NME57603.1"/>
    <property type="molecule type" value="Genomic_DNA"/>
</dbReference>
<dbReference type="Pfam" id="PF14193">
    <property type="entry name" value="DUF4315"/>
    <property type="match status" value="1"/>
</dbReference>
<name>A0A848CQE0_9FIRM</name>
<proteinExistence type="predicted"/>
<reference evidence="3 4" key="1">
    <citation type="submission" date="2020-04" db="EMBL/GenBank/DDBJ databases">
        <authorList>
            <person name="Hitch T.C.A."/>
            <person name="Wylensek D."/>
            <person name="Clavel T."/>
        </authorList>
    </citation>
    <scope>NUCLEOTIDE SEQUENCE [LARGE SCALE GENOMIC DNA]</scope>
    <source>
        <strain evidence="3 4">BSM-383-APC-5F</strain>
    </source>
</reference>
<feature type="coiled-coil region" evidence="1">
    <location>
        <begin position="4"/>
        <end position="41"/>
    </location>
</feature>
<protein>
    <submittedName>
        <fullName evidence="3">DUF4315 family protein</fullName>
    </submittedName>
</protein>
<evidence type="ECO:0000313" key="3">
    <source>
        <dbReference type="EMBL" id="NME57603.1"/>
    </source>
</evidence>
<keyword evidence="1" id="KW-0175">Coiled coil</keyword>
<comment type="caution">
    <text evidence="3">The sequence shown here is derived from an EMBL/GenBank/DDBJ whole genome shotgun (WGS) entry which is preliminary data.</text>
</comment>
<evidence type="ECO:0000256" key="2">
    <source>
        <dbReference type="SAM" id="MobiDB-lite"/>
    </source>
</evidence>
<dbReference type="InterPro" id="IPR025464">
    <property type="entry name" value="DUF4315"/>
</dbReference>
<dbReference type="Proteomes" id="UP000580130">
    <property type="component" value="Unassembled WGS sequence"/>
</dbReference>
<dbReference type="AlphaFoldDB" id="A0A848CQE0"/>
<feature type="region of interest" description="Disordered" evidence="2">
    <location>
        <begin position="69"/>
        <end position="96"/>
    </location>
</feature>
<gene>
    <name evidence="3" type="ORF">HF855_09265</name>
</gene>
<evidence type="ECO:0000313" key="4">
    <source>
        <dbReference type="Proteomes" id="UP000580130"/>
    </source>
</evidence>
<evidence type="ECO:0000256" key="1">
    <source>
        <dbReference type="SAM" id="Coils"/>
    </source>
</evidence>
<accession>A0A848CQE0</accession>
<sequence>MKPLKKVRGEIRRKEMQLAALQAELKDLRAQEQQLENTEMITAIRNAKFEADDILLLISALKKGGSAPADLLPSLGLEPDATEPSENKEESLHETV</sequence>
<organism evidence="3 4">
    <name type="scientific">Dorea formicigenerans</name>
    <dbReference type="NCBI Taxonomy" id="39486"/>
    <lineage>
        <taxon>Bacteria</taxon>
        <taxon>Bacillati</taxon>
        <taxon>Bacillota</taxon>
        <taxon>Clostridia</taxon>
        <taxon>Lachnospirales</taxon>
        <taxon>Lachnospiraceae</taxon>
        <taxon>Dorea</taxon>
    </lineage>
</organism>
<dbReference type="RefSeq" id="WP_168933819.1">
    <property type="nucleotide sequence ID" value="NZ_JABAFX010000021.1"/>
</dbReference>